<feature type="domain" description="Tc1-like transposase DDE" evidence="2">
    <location>
        <begin position="15"/>
        <end position="142"/>
    </location>
</feature>
<evidence type="ECO:0000313" key="4">
    <source>
        <dbReference type="Proteomes" id="UP001139648"/>
    </source>
</evidence>
<evidence type="ECO:0000259" key="2">
    <source>
        <dbReference type="Pfam" id="PF13358"/>
    </source>
</evidence>
<dbReference type="Pfam" id="PF13358">
    <property type="entry name" value="DDE_3"/>
    <property type="match status" value="1"/>
</dbReference>
<comment type="caution">
    <text evidence="3">The sequence shown here is derived from an EMBL/GenBank/DDBJ whole genome shotgun (WGS) entry which is preliminary data.</text>
</comment>
<dbReference type="PANTHER" id="PTHR30007:SF0">
    <property type="entry name" value="TRANSPOSASE"/>
    <property type="match status" value="1"/>
</dbReference>
<dbReference type="AlphaFoldDB" id="A0A9X2JXQ7"/>
<proteinExistence type="predicted"/>
<organism evidence="3 4">
    <name type="scientific">Nonomuraea thailandensis</name>
    <dbReference type="NCBI Taxonomy" id="1188745"/>
    <lineage>
        <taxon>Bacteria</taxon>
        <taxon>Bacillati</taxon>
        <taxon>Actinomycetota</taxon>
        <taxon>Actinomycetes</taxon>
        <taxon>Streptosporangiales</taxon>
        <taxon>Streptosporangiaceae</taxon>
        <taxon>Nonomuraea</taxon>
    </lineage>
</organism>
<dbReference type="RefSeq" id="WP_253739793.1">
    <property type="nucleotide sequence ID" value="NZ_BAABKA010000046.1"/>
</dbReference>
<evidence type="ECO:0000313" key="3">
    <source>
        <dbReference type="EMBL" id="MCP2353317.1"/>
    </source>
</evidence>
<sequence length="228" mass="25148">MVGGKTTAADLGAYLCFEDEAGQGLRPPKGRTWAPVGARPVVTVRGRGSGRINMAGVVCFRDGERPNLFYKLHLYHGRKGEPKTFSWIDYRDLIVATHQQLGAPLVWCCDNLNVHLDGQLAEFAAEHADWLRIVQLPTYAPYFARWQKDGIFDQLSGLLRRSVRAAAGRAPEPTAGVIDAQSIKTSTNVPAASQGYDAGKKNRRPQAQHHHRYPRPAAGGAGHHRRHL</sequence>
<keyword evidence="4" id="KW-1185">Reference proteome</keyword>
<reference evidence="3" key="1">
    <citation type="submission" date="2022-06" db="EMBL/GenBank/DDBJ databases">
        <title>Sequencing the genomes of 1000 actinobacteria strains.</title>
        <authorList>
            <person name="Klenk H.-P."/>
        </authorList>
    </citation>
    <scope>NUCLEOTIDE SEQUENCE</scope>
    <source>
        <strain evidence="3">DSM 46694</strain>
    </source>
</reference>
<gene>
    <name evidence="3" type="ORF">HD597_000337</name>
</gene>
<protein>
    <submittedName>
        <fullName evidence="3">Transposase</fullName>
    </submittedName>
</protein>
<accession>A0A9X2JXQ7</accession>
<dbReference type="EMBL" id="JAMZEB010000001">
    <property type="protein sequence ID" value="MCP2353317.1"/>
    <property type="molecule type" value="Genomic_DNA"/>
</dbReference>
<name>A0A9X2JXQ7_9ACTN</name>
<dbReference type="Proteomes" id="UP001139648">
    <property type="component" value="Unassembled WGS sequence"/>
</dbReference>
<dbReference type="InterPro" id="IPR038717">
    <property type="entry name" value="Tc1-like_DDE_dom"/>
</dbReference>
<evidence type="ECO:0000256" key="1">
    <source>
        <dbReference type="SAM" id="MobiDB-lite"/>
    </source>
</evidence>
<feature type="compositionally biased region" description="Basic residues" evidence="1">
    <location>
        <begin position="201"/>
        <end position="214"/>
    </location>
</feature>
<dbReference type="PANTHER" id="PTHR30007">
    <property type="entry name" value="PHP DOMAIN PROTEIN"/>
    <property type="match status" value="1"/>
</dbReference>
<feature type="region of interest" description="Disordered" evidence="1">
    <location>
        <begin position="188"/>
        <end position="228"/>
    </location>
</feature>